<evidence type="ECO:0000313" key="2">
    <source>
        <dbReference type="EMBL" id="OIW30098.1"/>
    </source>
</evidence>
<feature type="signal peptide" evidence="1">
    <location>
        <begin position="1"/>
        <end position="17"/>
    </location>
</feature>
<keyword evidence="3" id="KW-1185">Reference proteome</keyword>
<proteinExistence type="predicted"/>
<accession>A0A1J7JQR6</accession>
<evidence type="ECO:0000313" key="3">
    <source>
        <dbReference type="Proteomes" id="UP000182658"/>
    </source>
</evidence>
<dbReference type="AlphaFoldDB" id="A0A1J7JQR6"/>
<name>A0A1J7JQR6_9PEZI</name>
<dbReference type="EMBL" id="KV875097">
    <property type="protein sequence ID" value="OIW30098.1"/>
    <property type="molecule type" value="Genomic_DNA"/>
</dbReference>
<reference evidence="2 3" key="1">
    <citation type="submission" date="2016-10" db="EMBL/GenBank/DDBJ databases">
        <title>Draft genome sequence of Coniochaeta ligniaria NRRL30616, a lignocellulolytic fungus for bioabatement of inhibitors in plant biomass hydrolysates.</title>
        <authorList>
            <consortium name="DOE Joint Genome Institute"/>
            <person name="Jimenez D.J."/>
            <person name="Hector R.E."/>
            <person name="Riley R."/>
            <person name="Sun H."/>
            <person name="Grigoriev I.V."/>
            <person name="Van Elsas J.D."/>
            <person name="Nichols N.N."/>
        </authorList>
    </citation>
    <scope>NUCLEOTIDE SEQUENCE [LARGE SCALE GENOMIC DNA]</scope>
    <source>
        <strain evidence="2 3">NRRL 30616</strain>
    </source>
</reference>
<evidence type="ECO:0000256" key="1">
    <source>
        <dbReference type="SAM" id="SignalP"/>
    </source>
</evidence>
<evidence type="ECO:0008006" key="4">
    <source>
        <dbReference type="Google" id="ProtNLM"/>
    </source>
</evidence>
<sequence length="116" mass="12909">MHSLSFIFAFFITAATAAYDLKVNYYSDGGCSDWILSLHPGYGNDCYDYNWPGVNSANIANCIYPDAYCVCKFYTQAACTGAVQTTVYPDNNCASNWGHGFLSMKCHIVHDLKMLE</sequence>
<feature type="chain" id="PRO_5012295141" description="Extracellular membrane protein CFEM domain-containing protein" evidence="1">
    <location>
        <begin position="18"/>
        <end position="116"/>
    </location>
</feature>
<dbReference type="Proteomes" id="UP000182658">
    <property type="component" value="Unassembled WGS sequence"/>
</dbReference>
<protein>
    <recommendedName>
        <fullName evidence="4">Extracellular membrane protein CFEM domain-containing protein</fullName>
    </recommendedName>
</protein>
<keyword evidence="1" id="KW-0732">Signal</keyword>
<organism evidence="2 3">
    <name type="scientific">Coniochaeta ligniaria NRRL 30616</name>
    <dbReference type="NCBI Taxonomy" id="1408157"/>
    <lineage>
        <taxon>Eukaryota</taxon>
        <taxon>Fungi</taxon>
        <taxon>Dikarya</taxon>
        <taxon>Ascomycota</taxon>
        <taxon>Pezizomycotina</taxon>
        <taxon>Sordariomycetes</taxon>
        <taxon>Sordariomycetidae</taxon>
        <taxon>Coniochaetales</taxon>
        <taxon>Coniochaetaceae</taxon>
        <taxon>Coniochaeta</taxon>
    </lineage>
</organism>
<gene>
    <name evidence="2" type="ORF">CONLIGDRAFT_680882</name>
</gene>
<dbReference type="OrthoDB" id="5133123at2759"/>
<dbReference type="InParanoid" id="A0A1J7JQR6"/>